<dbReference type="SUPFAM" id="SSF52540">
    <property type="entry name" value="P-loop containing nucleoside triphosphate hydrolases"/>
    <property type="match status" value="1"/>
</dbReference>
<dbReference type="CDD" id="cd03696">
    <property type="entry name" value="SelB_II"/>
    <property type="match status" value="1"/>
</dbReference>
<dbReference type="InterPro" id="IPR027417">
    <property type="entry name" value="P-loop_NTPase"/>
</dbReference>
<evidence type="ECO:0000256" key="5">
    <source>
        <dbReference type="ARBA" id="ARBA00022917"/>
    </source>
</evidence>
<dbReference type="Pfam" id="PF09106">
    <property type="entry name" value="WHD_2nd_SelB"/>
    <property type="match status" value="1"/>
</dbReference>
<dbReference type="CDD" id="cd04171">
    <property type="entry name" value="SelB"/>
    <property type="match status" value="1"/>
</dbReference>
<dbReference type="RefSeq" id="WP_347308572.1">
    <property type="nucleotide sequence ID" value="NZ_JBAJEX010000007.1"/>
</dbReference>
<dbReference type="SUPFAM" id="SSF50465">
    <property type="entry name" value="EF-Tu/eEF-1alpha/eIF2-gamma C-terminal domain"/>
    <property type="match status" value="1"/>
</dbReference>
<keyword evidence="5" id="KW-0648">Protein biosynthesis</keyword>
<evidence type="ECO:0000256" key="1">
    <source>
        <dbReference type="ARBA" id="ARBA00004496"/>
    </source>
</evidence>
<dbReference type="InterPro" id="IPR004535">
    <property type="entry name" value="Transl_elong_SelB"/>
</dbReference>
<dbReference type="InterPro" id="IPR015190">
    <property type="entry name" value="Elong_fac_SelB-wing-hlx_typ-2"/>
</dbReference>
<gene>
    <name evidence="10" type="primary">selB</name>
    <name evidence="10" type="ORF">V6E02_09590</name>
</gene>
<dbReference type="PROSITE" id="PS51722">
    <property type="entry name" value="G_TR_2"/>
    <property type="match status" value="1"/>
</dbReference>
<evidence type="ECO:0000256" key="7">
    <source>
        <dbReference type="ARBA" id="ARBA00025526"/>
    </source>
</evidence>
<keyword evidence="4" id="KW-0547">Nucleotide-binding</keyword>
<evidence type="ECO:0000256" key="3">
    <source>
        <dbReference type="ARBA" id="ARBA00022490"/>
    </source>
</evidence>
<evidence type="ECO:0000313" key="11">
    <source>
        <dbReference type="Proteomes" id="UP001482231"/>
    </source>
</evidence>
<comment type="subcellular location">
    <subcellularLocation>
        <location evidence="1">Cytoplasm</location>
    </subcellularLocation>
</comment>
<dbReference type="CDD" id="cd15491">
    <property type="entry name" value="selB_III"/>
    <property type="match status" value="1"/>
</dbReference>
<dbReference type="InterPro" id="IPR057335">
    <property type="entry name" value="Beta-barrel_SelB"/>
</dbReference>
<dbReference type="Pfam" id="PF03144">
    <property type="entry name" value="GTP_EFTU_D2"/>
    <property type="match status" value="1"/>
</dbReference>
<name>A0ABV0EIV6_9BURK</name>
<dbReference type="InterPro" id="IPR036390">
    <property type="entry name" value="WH_DNA-bd_sf"/>
</dbReference>
<dbReference type="Pfam" id="PF09107">
    <property type="entry name" value="WHD_3rd_SelB"/>
    <property type="match status" value="1"/>
</dbReference>
<evidence type="ECO:0000256" key="6">
    <source>
        <dbReference type="ARBA" id="ARBA00023134"/>
    </source>
</evidence>
<protein>
    <recommendedName>
        <fullName evidence="2">Selenocysteine-specific elongation factor</fullName>
    </recommendedName>
    <alternativeName>
        <fullName evidence="8">SelB translation factor</fullName>
    </alternativeName>
</protein>
<dbReference type="Gene3D" id="2.40.30.10">
    <property type="entry name" value="Translation factors"/>
    <property type="match status" value="1"/>
</dbReference>
<keyword evidence="6" id="KW-0342">GTP-binding</keyword>
<reference evidence="10 11" key="1">
    <citation type="submission" date="2024-02" db="EMBL/GenBank/DDBJ databases">
        <title>New thermophilic sulfur-oxidizing bacteria from a hot springs of the Uzon caldera (Kamchatka, Russia).</title>
        <authorList>
            <person name="Dukat A.M."/>
            <person name="Elcheninov A.G."/>
            <person name="Frolov E.N."/>
        </authorList>
    </citation>
    <scope>NUCLEOTIDE SEQUENCE [LARGE SCALE GENOMIC DNA]</scope>
    <source>
        <strain evidence="10 11">AK1</strain>
    </source>
</reference>
<dbReference type="InterPro" id="IPR036388">
    <property type="entry name" value="WH-like_DNA-bd_sf"/>
</dbReference>
<dbReference type="InterPro" id="IPR048931">
    <property type="entry name" value="WHD_2nd_SelB_bact"/>
</dbReference>
<evidence type="ECO:0000256" key="4">
    <source>
        <dbReference type="ARBA" id="ARBA00022741"/>
    </source>
</evidence>
<evidence type="ECO:0000259" key="9">
    <source>
        <dbReference type="PROSITE" id="PS51722"/>
    </source>
</evidence>
<dbReference type="InterPro" id="IPR004161">
    <property type="entry name" value="EFTu-like_2"/>
</dbReference>
<evidence type="ECO:0000256" key="2">
    <source>
        <dbReference type="ARBA" id="ARBA00015953"/>
    </source>
</evidence>
<dbReference type="InterPro" id="IPR009000">
    <property type="entry name" value="Transl_B-barrel_sf"/>
</dbReference>
<dbReference type="Proteomes" id="UP001482231">
    <property type="component" value="Unassembled WGS sequence"/>
</dbReference>
<feature type="domain" description="Tr-type G" evidence="9">
    <location>
        <begin position="1"/>
        <end position="169"/>
    </location>
</feature>
<dbReference type="PANTHER" id="PTHR43721:SF9">
    <property type="entry name" value="GTP-BINDING PROTEIN 1"/>
    <property type="match status" value="1"/>
</dbReference>
<dbReference type="EMBL" id="JBAJEX010000007">
    <property type="protein sequence ID" value="MEO1767463.1"/>
    <property type="molecule type" value="Genomic_DNA"/>
</dbReference>
<dbReference type="Pfam" id="PF00009">
    <property type="entry name" value="GTP_EFTU"/>
    <property type="match status" value="1"/>
</dbReference>
<dbReference type="SUPFAM" id="SSF46785">
    <property type="entry name" value="Winged helix' DNA-binding domain"/>
    <property type="match status" value="3"/>
</dbReference>
<dbReference type="PANTHER" id="PTHR43721">
    <property type="entry name" value="ELONGATION FACTOR TU-RELATED"/>
    <property type="match status" value="1"/>
</dbReference>
<dbReference type="InterPro" id="IPR050055">
    <property type="entry name" value="EF-Tu_GTPase"/>
</dbReference>
<organism evidence="10 11">
    <name type="scientific">Thiobacter aerophilum</name>
    <dbReference type="NCBI Taxonomy" id="3121275"/>
    <lineage>
        <taxon>Bacteria</taxon>
        <taxon>Pseudomonadati</taxon>
        <taxon>Pseudomonadota</taxon>
        <taxon>Betaproteobacteria</taxon>
        <taxon>Burkholderiales</taxon>
        <taxon>Thiobacteraceae</taxon>
        <taxon>Thiobacter</taxon>
    </lineage>
</organism>
<dbReference type="GO" id="GO:0003746">
    <property type="term" value="F:translation elongation factor activity"/>
    <property type="evidence" value="ECO:0007669"/>
    <property type="project" value="UniProtKB-KW"/>
</dbReference>
<accession>A0ABV0EIV6</accession>
<dbReference type="Pfam" id="PF21214">
    <property type="entry name" value="WHD_2nd_SelB_bact"/>
    <property type="match status" value="1"/>
</dbReference>
<dbReference type="Gene3D" id="1.10.10.10">
    <property type="entry name" value="Winged helix-like DNA-binding domain superfamily/Winged helix DNA-binding domain"/>
    <property type="match status" value="3"/>
</dbReference>
<dbReference type="InterPro" id="IPR015191">
    <property type="entry name" value="SelB_WHD4"/>
</dbReference>
<dbReference type="InterPro" id="IPR000795">
    <property type="entry name" value="T_Tr_GTP-bd_dom"/>
</dbReference>
<comment type="function">
    <text evidence="7">Translation factor necessary for the incorporation of selenocysteine into proteins. It probably replaces EF-Tu for the insertion of selenocysteine directed by the UGA codon. SelB binds GTP and GDP.</text>
</comment>
<keyword evidence="10" id="KW-0251">Elongation factor</keyword>
<dbReference type="Pfam" id="PF25461">
    <property type="entry name" value="Beta-barrel_SelB"/>
    <property type="match status" value="1"/>
</dbReference>
<dbReference type="Gene3D" id="3.40.50.300">
    <property type="entry name" value="P-loop containing nucleotide triphosphate hydrolases"/>
    <property type="match status" value="1"/>
</dbReference>
<comment type="caution">
    <text evidence="10">The sequence shown here is derived from an EMBL/GenBank/DDBJ whole genome shotgun (WGS) entry which is preliminary data.</text>
</comment>
<dbReference type="InterPro" id="IPR009001">
    <property type="entry name" value="Transl_elong_EF1A/Init_IF2_C"/>
</dbReference>
<dbReference type="SUPFAM" id="SSF50447">
    <property type="entry name" value="Translation proteins"/>
    <property type="match status" value="1"/>
</dbReference>
<dbReference type="NCBIfam" id="TIGR00475">
    <property type="entry name" value="selB"/>
    <property type="match status" value="1"/>
</dbReference>
<keyword evidence="11" id="KW-1185">Reference proteome</keyword>
<evidence type="ECO:0000313" key="10">
    <source>
        <dbReference type="EMBL" id="MEO1767463.1"/>
    </source>
</evidence>
<evidence type="ECO:0000256" key="8">
    <source>
        <dbReference type="ARBA" id="ARBA00031615"/>
    </source>
</evidence>
<sequence length="626" mass="67710">MIIGTAGHIDHGKTTLVKALTGVDTDRLKEEKARGITLELGYAYVPLPEGPVLGFVDVPGHERLVHTMLAGATGIDFVLLVVAADDGVMPQSREHLAILELLGLTDGAVVLTKVDRVSPARRQEAQAEIAIWLASSPLATAPVFTVSSLTGEGIPELRAHLVQRALRATSRRTGGHFRLAVDRVFTLAGTGTVVTGTAHSGQVAVGDRLVISPQGLPVRVRSLHAQNQPAQHARGGQRIALNLAGVDKAEIRRGDWIVAPDAHHPARRFDARLRVLASAPRPLLSSTPVHLHLGSQDVLARLLPLDRDAIEPGGEGLVQIVPDRPVVGVHGDRFVLRDAAATCTLAGGVILDSEPPARHRRSAERISWLEAEAAPDALTALCAVSPLGLDLARFARNRNLRTEELAALVAATGLRRVQGPDVDWLTGSSQWQALCERVLTRLAAHHAQEPDALGPDRERLRRMSLPTVPRGLYRAVLDDLLASGRVVLTGAALHLPEHRVQLAPAEEALWGRLRPLLASEPFLPPRVRDIARAQLLEENKVRLLLKRVARTGQVCQVAHDHFFLTEAVAALADIVTAMAGDEGVTAAAFRDRIGTGRKLAIQILEYFDRSRLTRRVGDRHRLRTPI</sequence>
<proteinExistence type="predicted"/>
<keyword evidence="3" id="KW-0963">Cytoplasm</keyword>